<sequence>MKRIAIEQNLSDIRSALQEKGYELVEMQKQEDGAGCDCCVISGQDQNVMGMMDTATEGSVINAHGRTAEEVCQEIDARFSC</sequence>
<organism evidence="2 3">
    <name type="scientific">Halobacillus yeomjeoni</name>
    <dbReference type="NCBI Taxonomy" id="311194"/>
    <lineage>
        <taxon>Bacteria</taxon>
        <taxon>Bacillati</taxon>
        <taxon>Bacillota</taxon>
        <taxon>Bacilli</taxon>
        <taxon>Bacillales</taxon>
        <taxon>Bacillaceae</taxon>
        <taxon>Halobacillus</taxon>
    </lineage>
</organism>
<dbReference type="Pfam" id="PF03698">
    <property type="entry name" value="UPF0180"/>
    <property type="match status" value="1"/>
</dbReference>
<comment type="caution">
    <text evidence="2">The sequence shown here is derived from an EMBL/GenBank/DDBJ whole genome shotgun (WGS) entry which is preliminary data.</text>
</comment>
<proteinExistence type="inferred from homology"/>
<protein>
    <recommendedName>
        <fullName evidence="1">UPF0180 protein H0267_01955</fullName>
    </recommendedName>
</protein>
<accession>A0A931HSK6</accession>
<dbReference type="NCBIfam" id="NF002845">
    <property type="entry name" value="PRK03094.1"/>
    <property type="match status" value="1"/>
</dbReference>
<name>A0A931HSK6_9BACI</name>
<evidence type="ECO:0000313" key="3">
    <source>
        <dbReference type="Proteomes" id="UP000614490"/>
    </source>
</evidence>
<reference evidence="2 3" key="1">
    <citation type="journal article" date="2005" name="Int. J. Syst. Evol. Microbiol.">
        <title>Halobacillus yeomjeoni sp. nov., isolated from a marine solar saltern in Korea.</title>
        <authorList>
            <person name="Yoon J.H."/>
            <person name="Kang S.J."/>
            <person name="Lee C.H."/>
            <person name="Oh H.W."/>
            <person name="Oh T.K."/>
        </authorList>
    </citation>
    <scope>NUCLEOTIDE SEQUENCE [LARGE SCALE GENOMIC DNA]</scope>
    <source>
        <strain evidence="2 3">KCTC 3957</strain>
    </source>
</reference>
<evidence type="ECO:0000256" key="1">
    <source>
        <dbReference type="HAMAP-Rule" id="MF_00506"/>
    </source>
</evidence>
<comment type="similarity">
    <text evidence="1">Belongs to the UPF0180 family.</text>
</comment>
<dbReference type="Proteomes" id="UP000614490">
    <property type="component" value="Unassembled WGS sequence"/>
</dbReference>
<dbReference type="InterPro" id="IPR005370">
    <property type="entry name" value="UPF0180"/>
</dbReference>
<gene>
    <name evidence="2" type="ORF">H0267_01955</name>
</gene>
<dbReference type="EMBL" id="JADZSC010000001">
    <property type="protein sequence ID" value="MBH0228965.1"/>
    <property type="molecule type" value="Genomic_DNA"/>
</dbReference>
<dbReference type="RefSeq" id="WP_197315602.1">
    <property type="nucleotide sequence ID" value="NZ_JADZSC010000001.1"/>
</dbReference>
<dbReference type="HAMAP" id="MF_00506">
    <property type="entry name" value="UPF0180"/>
    <property type="match status" value="1"/>
</dbReference>
<dbReference type="AlphaFoldDB" id="A0A931HSK6"/>
<evidence type="ECO:0000313" key="2">
    <source>
        <dbReference type="EMBL" id="MBH0228965.1"/>
    </source>
</evidence>
<keyword evidence="3" id="KW-1185">Reference proteome</keyword>